<protein>
    <submittedName>
        <fullName evidence="1">Uncharacterized protein</fullName>
    </submittedName>
</protein>
<evidence type="ECO:0000313" key="1">
    <source>
        <dbReference type="EMBL" id="JAD90930.1"/>
    </source>
</evidence>
<name>A0A0A9DZ27_ARUDO</name>
<proteinExistence type="predicted"/>
<reference evidence="1" key="1">
    <citation type="submission" date="2014-09" db="EMBL/GenBank/DDBJ databases">
        <authorList>
            <person name="Magalhaes I.L.F."/>
            <person name="Oliveira U."/>
            <person name="Santos F.R."/>
            <person name="Vidigal T.H.D.A."/>
            <person name="Brescovit A.D."/>
            <person name="Santos A.J."/>
        </authorList>
    </citation>
    <scope>NUCLEOTIDE SEQUENCE</scope>
    <source>
        <tissue evidence="1">Shoot tissue taken approximately 20 cm above the soil surface</tissue>
    </source>
</reference>
<accession>A0A0A9DZ27</accession>
<dbReference type="EMBL" id="GBRH01206965">
    <property type="protein sequence ID" value="JAD90930.1"/>
    <property type="molecule type" value="Transcribed_RNA"/>
</dbReference>
<organism evidence="1">
    <name type="scientific">Arundo donax</name>
    <name type="common">Giant reed</name>
    <name type="synonym">Donax arundinaceus</name>
    <dbReference type="NCBI Taxonomy" id="35708"/>
    <lineage>
        <taxon>Eukaryota</taxon>
        <taxon>Viridiplantae</taxon>
        <taxon>Streptophyta</taxon>
        <taxon>Embryophyta</taxon>
        <taxon>Tracheophyta</taxon>
        <taxon>Spermatophyta</taxon>
        <taxon>Magnoliopsida</taxon>
        <taxon>Liliopsida</taxon>
        <taxon>Poales</taxon>
        <taxon>Poaceae</taxon>
        <taxon>PACMAD clade</taxon>
        <taxon>Arundinoideae</taxon>
        <taxon>Arundineae</taxon>
        <taxon>Arundo</taxon>
    </lineage>
</organism>
<dbReference type="AlphaFoldDB" id="A0A0A9DZ27"/>
<reference evidence="1" key="2">
    <citation type="journal article" date="2015" name="Data Brief">
        <title>Shoot transcriptome of the giant reed, Arundo donax.</title>
        <authorList>
            <person name="Barrero R.A."/>
            <person name="Guerrero F.D."/>
            <person name="Moolhuijzen P."/>
            <person name="Goolsby J.A."/>
            <person name="Tidwell J."/>
            <person name="Bellgard S.E."/>
            <person name="Bellgard M.I."/>
        </authorList>
    </citation>
    <scope>NUCLEOTIDE SEQUENCE</scope>
    <source>
        <tissue evidence="1">Shoot tissue taken approximately 20 cm above the soil surface</tissue>
    </source>
</reference>
<sequence>MFVGVQLLKSLDHQALCRGNLQVVREGGGRLKAC</sequence>